<feature type="compositionally biased region" description="Polar residues" evidence="1">
    <location>
        <begin position="200"/>
        <end position="219"/>
    </location>
</feature>
<name>A0A0J9U4Y7_PLAVI</name>
<sequence>MGGITINVYDRNQALNSQDCIRTYFEIVDEIQGRIAAFEEKEHADFHEDWEQLIKYINEQKNELKICYDRKLLEIHLNSNEDIIRFYRKCNSNPKCRNYILPQDKELIELKDDIPKQRLGTPSRPTHSALGSNPNDSSAQSGSERESPPTGIPQEKTSETAAPQRDARNSQTLNGNAHGSQGVDSQTDKIHPLVDEDASMETTTENHAEGTSVSGNHGATISEGDVTKAVGSVPVDSERSASSVPAVASDHSKVVNLKNHGSHDNGGRSPEKETPHRAKSSESTCGERTACKNLDGKLSADSCFTNADPRTQSSLSMCSTNDADERSMHHASALTTHRNPDPSVTDANSVVSHVDKISHGKPINQQESIDKMGVLQPEINHQRSQDRGNIVAQPQDLQVEKEQVLEAGDDYLKDIHSQPIIY</sequence>
<evidence type="ECO:0000313" key="2">
    <source>
        <dbReference type="EMBL" id="KNA02218.1"/>
    </source>
</evidence>
<gene>
    <name evidence="2" type="ORF">PVNG_05541</name>
</gene>
<accession>A0A0J9U4Y7</accession>
<evidence type="ECO:0000256" key="1">
    <source>
        <dbReference type="SAM" id="MobiDB-lite"/>
    </source>
</evidence>
<feature type="compositionally biased region" description="Polar residues" evidence="1">
    <location>
        <begin position="302"/>
        <end position="321"/>
    </location>
</feature>
<reference evidence="2 3" key="1">
    <citation type="submission" date="2011-09" db="EMBL/GenBank/DDBJ databases">
        <title>The Genome Sequence of Plasmodium vivax North Korean.</title>
        <authorList>
            <consortium name="The Broad Institute Genome Sequencing Platform"/>
            <consortium name="The Broad Institute Genome Sequencing Center for Infectious Disease"/>
            <person name="Neafsey D."/>
            <person name="Carlton J."/>
            <person name="Barnwell J."/>
            <person name="Collins W."/>
            <person name="Escalante A."/>
            <person name="Mullikin J."/>
            <person name="Saul A."/>
            <person name="Guigo R."/>
            <person name="Camara F."/>
            <person name="Young S.K."/>
            <person name="Zeng Q."/>
            <person name="Gargeya S."/>
            <person name="Fitzgerald M."/>
            <person name="Haas B."/>
            <person name="Abouelleil A."/>
            <person name="Alvarado L."/>
            <person name="Arachchi H.M."/>
            <person name="Berlin A."/>
            <person name="Brown A."/>
            <person name="Chapman S.B."/>
            <person name="Chen Z."/>
            <person name="Dunbar C."/>
            <person name="Freedman E."/>
            <person name="Gearin G."/>
            <person name="Gellesch M."/>
            <person name="Goldberg J."/>
            <person name="Griggs A."/>
            <person name="Gujja S."/>
            <person name="Heiman D."/>
            <person name="Howarth C."/>
            <person name="Larson L."/>
            <person name="Lui A."/>
            <person name="MacDonald P.J.P."/>
            <person name="Montmayeur A."/>
            <person name="Murphy C."/>
            <person name="Neiman D."/>
            <person name="Pearson M."/>
            <person name="Priest M."/>
            <person name="Roberts A."/>
            <person name="Saif S."/>
            <person name="Shea T."/>
            <person name="Shenoy N."/>
            <person name="Sisk P."/>
            <person name="Stolte C."/>
            <person name="Sykes S."/>
            <person name="Wortman J."/>
            <person name="Nusbaum C."/>
            <person name="Birren B."/>
        </authorList>
    </citation>
    <scope>NUCLEOTIDE SEQUENCE [LARGE SCALE GENOMIC DNA]</scope>
    <source>
        <strain evidence="2 3">North Korean</strain>
    </source>
</reference>
<feature type="compositionally biased region" description="Polar residues" evidence="1">
    <location>
        <begin position="123"/>
        <end position="142"/>
    </location>
</feature>
<feature type="region of interest" description="Disordered" evidence="1">
    <location>
        <begin position="116"/>
        <end position="347"/>
    </location>
</feature>
<feature type="compositionally biased region" description="Basic and acidic residues" evidence="1">
    <location>
        <begin position="261"/>
        <end position="280"/>
    </location>
</feature>
<proteinExistence type="predicted"/>
<organism evidence="2 3">
    <name type="scientific">Plasmodium vivax North Korean</name>
    <dbReference type="NCBI Taxonomy" id="1035514"/>
    <lineage>
        <taxon>Eukaryota</taxon>
        <taxon>Sar</taxon>
        <taxon>Alveolata</taxon>
        <taxon>Apicomplexa</taxon>
        <taxon>Aconoidasida</taxon>
        <taxon>Haemosporida</taxon>
        <taxon>Plasmodiidae</taxon>
        <taxon>Plasmodium</taxon>
        <taxon>Plasmodium (Plasmodium)</taxon>
    </lineage>
</organism>
<feature type="compositionally biased region" description="Polar residues" evidence="1">
    <location>
        <begin position="169"/>
        <end position="185"/>
    </location>
</feature>
<dbReference type="OrthoDB" id="389358at2759"/>
<evidence type="ECO:0000313" key="3">
    <source>
        <dbReference type="Proteomes" id="UP000053239"/>
    </source>
</evidence>
<dbReference type="AlphaFoldDB" id="A0A0J9U4Y7"/>
<dbReference type="EMBL" id="KQ235191">
    <property type="protein sequence ID" value="KNA02218.1"/>
    <property type="molecule type" value="Genomic_DNA"/>
</dbReference>
<dbReference type="Proteomes" id="UP000053239">
    <property type="component" value="Unassembled WGS sequence"/>
</dbReference>
<evidence type="ECO:0008006" key="4">
    <source>
        <dbReference type="Google" id="ProtNLM"/>
    </source>
</evidence>
<protein>
    <recommendedName>
        <fullName evidence="4">Variable surface protein Vir18</fullName>
    </recommendedName>
</protein>